<gene>
    <name evidence="2" type="ORF">ORV05_27490</name>
</gene>
<feature type="transmembrane region" description="Helical" evidence="1">
    <location>
        <begin position="63"/>
        <end position="84"/>
    </location>
</feature>
<evidence type="ECO:0000256" key="1">
    <source>
        <dbReference type="SAM" id="Phobius"/>
    </source>
</evidence>
<keyword evidence="3" id="KW-1185">Reference proteome</keyword>
<proteinExistence type="predicted"/>
<keyword evidence="1" id="KW-1133">Transmembrane helix</keyword>
<keyword evidence="1" id="KW-0812">Transmembrane</keyword>
<protein>
    <submittedName>
        <fullName evidence="2">Uncharacterized protein</fullName>
    </submittedName>
</protein>
<dbReference type="EMBL" id="CP113836">
    <property type="protein sequence ID" value="WAL64675.1"/>
    <property type="molecule type" value="Genomic_DNA"/>
</dbReference>
<dbReference type="RefSeq" id="WP_268754897.1">
    <property type="nucleotide sequence ID" value="NZ_CP113836.1"/>
</dbReference>
<accession>A0ABY7AXD6</accession>
<keyword evidence="1" id="KW-0472">Membrane</keyword>
<feature type="transmembrane region" description="Helical" evidence="1">
    <location>
        <begin position="36"/>
        <end position="56"/>
    </location>
</feature>
<name>A0ABY7AXD6_9PSEU</name>
<organism evidence="2 3">
    <name type="scientific">Amycolatopsis cynarae</name>
    <dbReference type="NCBI Taxonomy" id="2995223"/>
    <lineage>
        <taxon>Bacteria</taxon>
        <taxon>Bacillati</taxon>
        <taxon>Actinomycetota</taxon>
        <taxon>Actinomycetes</taxon>
        <taxon>Pseudonocardiales</taxon>
        <taxon>Pseudonocardiaceae</taxon>
        <taxon>Amycolatopsis</taxon>
    </lineage>
</organism>
<reference evidence="2" key="1">
    <citation type="submission" date="2022-11" db="EMBL/GenBank/DDBJ databases">
        <authorList>
            <person name="Mo P."/>
        </authorList>
    </citation>
    <scope>NUCLEOTIDE SEQUENCE</scope>
    <source>
        <strain evidence="2">HUAS 11-8</strain>
    </source>
</reference>
<sequence>MLDAPKCRTPGEIVWSVRPFGNTSQVVSPWGWHEKYLIPFGIFAGLACYLAAVAAAVRRRFGVPAIVSTGGSLALLVPVTLWLLI</sequence>
<evidence type="ECO:0000313" key="3">
    <source>
        <dbReference type="Proteomes" id="UP001163203"/>
    </source>
</evidence>
<evidence type="ECO:0000313" key="2">
    <source>
        <dbReference type="EMBL" id="WAL64675.1"/>
    </source>
</evidence>
<dbReference type="Proteomes" id="UP001163203">
    <property type="component" value="Chromosome"/>
</dbReference>